<accession>A0AAD1YHJ7</accession>
<dbReference type="EMBL" id="CAMTCP010000248">
    <property type="protein sequence ID" value="CAI3643059.1"/>
    <property type="molecule type" value="Genomic_DNA"/>
</dbReference>
<dbReference type="Proteomes" id="UP001189143">
    <property type="component" value="Unassembled WGS sequence"/>
</dbReference>
<evidence type="ECO:0000313" key="2">
    <source>
        <dbReference type="Proteomes" id="UP001189143"/>
    </source>
</evidence>
<name>A0AAD1YHJ7_9CLOT</name>
<protein>
    <submittedName>
        <fullName evidence="1">Uncharacterized protein</fullName>
    </submittedName>
</protein>
<organism evidence="1 2">
    <name type="scientific">Clostridium neonatale</name>
    <dbReference type="NCBI Taxonomy" id="137838"/>
    <lineage>
        <taxon>Bacteria</taxon>
        <taxon>Bacillati</taxon>
        <taxon>Bacillota</taxon>
        <taxon>Clostridia</taxon>
        <taxon>Eubacteriales</taxon>
        <taxon>Clostridiaceae</taxon>
        <taxon>Clostridium</taxon>
    </lineage>
</organism>
<sequence>MNVVSTMVLRGENLDDLSNKLNKELLRYSGKDILDVKILSATEAVIVFKN</sequence>
<dbReference type="RefSeq" id="WP_157065770.1">
    <property type="nucleotide sequence ID" value="NZ_CAKJVD010000035.1"/>
</dbReference>
<proteinExistence type="predicted"/>
<evidence type="ECO:0000313" key="1">
    <source>
        <dbReference type="EMBL" id="CAI3643059.1"/>
    </source>
</evidence>
<gene>
    <name evidence="1" type="ORF">CNEO2_40109</name>
</gene>
<dbReference type="AlphaFoldDB" id="A0AAD1YHJ7"/>
<reference evidence="1" key="1">
    <citation type="submission" date="2022-10" db="EMBL/GenBank/DDBJ databases">
        <authorList>
            <person name="Aires J."/>
            <person name="Mesa V."/>
        </authorList>
    </citation>
    <scope>NUCLEOTIDE SEQUENCE</scope>
    <source>
        <strain evidence="1">Clostridium neonatale JD116</strain>
    </source>
</reference>
<dbReference type="GeneID" id="68876949"/>
<comment type="caution">
    <text evidence="1">The sequence shown here is derived from an EMBL/GenBank/DDBJ whole genome shotgun (WGS) entry which is preliminary data.</text>
</comment>